<evidence type="ECO:0000256" key="1">
    <source>
        <dbReference type="SAM" id="MobiDB-lite"/>
    </source>
</evidence>
<feature type="compositionally biased region" description="Polar residues" evidence="1">
    <location>
        <begin position="1"/>
        <end position="13"/>
    </location>
</feature>
<accession>A0A8H5BCX0</accession>
<feature type="compositionally biased region" description="Polar residues" evidence="1">
    <location>
        <begin position="99"/>
        <end position="113"/>
    </location>
</feature>
<dbReference type="Proteomes" id="UP000567179">
    <property type="component" value="Unassembled WGS sequence"/>
</dbReference>
<protein>
    <submittedName>
        <fullName evidence="2">Uncharacterized protein</fullName>
    </submittedName>
</protein>
<dbReference type="OrthoDB" id="3269047at2759"/>
<keyword evidence="3" id="KW-1185">Reference proteome</keyword>
<evidence type="ECO:0000313" key="3">
    <source>
        <dbReference type="Proteomes" id="UP000567179"/>
    </source>
</evidence>
<dbReference type="AlphaFoldDB" id="A0A8H5BCX0"/>
<comment type="caution">
    <text evidence="2">The sequence shown here is derived from an EMBL/GenBank/DDBJ whole genome shotgun (WGS) entry which is preliminary data.</text>
</comment>
<sequence length="553" mass="58685">MSAAHKTSQSGPDTNAGRAKLPLSSQVTNTTPVAQTKPLNPAVLNSKATNGNAQQKKVPRRSSKPIINWFQRKLAGSGKAKGTNSVPLRVSDFGLGRSPASTGHQMGRITSSPLPVPNAHLRQQCKLDGVSAAKRKTRSISLHGEDELRDMQHQGDNVSLDQSSLNRESLSTSTLPSEADEDASVRPIPPSSPPSPVPSRDSSSYLSDPRTFRSMAASTKPTTLLSIDLNANGMAHIAQAPMNPPTPLHRFAPHVRQSSSLSGAGLMSSGASITFSSLPSPQPGPGSRSNSLRHPNGLGPVAHNIHNPTQNGHLSSVQAPLHTTHHPRNNPRPSSPPMDNASVLTLASSAFGITSRSGPLNYPPSAVGDSLSQYGSVTFLDAESTSQYVPGDEERLEERDFDASVRALRPRSSRRGSWESEASRWSARGAGTPSLARDRSLWASNSVRTGQLENGETYEVLDDDDTEEYEKNGSLLDGVSPIDPPSIMVELSTPQVEIPRELEACMETKGNSGDADSKQVTTRASVDTIAQPANAPEVESITTSPTHAGHADA</sequence>
<evidence type="ECO:0000313" key="2">
    <source>
        <dbReference type="EMBL" id="KAF5321035.1"/>
    </source>
</evidence>
<organism evidence="2 3">
    <name type="scientific">Psilocybe cf. subviscida</name>
    <dbReference type="NCBI Taxonomy" id="2480587"/>
    <lineage>
        <taxon>Eukaryota</taxon>
        <taxon>Fungi</taxon>
        <taxon>Dikarya</taxon>
        <taxon>Basidiomycota</taxon>
        <taxon>Agaricomycotina</taxon>
        <taxon>Agaricomycetes</taxon>
        <taxon>Agaricomycetidae</taxon>
        <taxon>Agaricales</taxon>
        <taxon>Agaricineae</taxon>
        <taxon>Strophariaceae</taxon>
        <taxon>Psilocybe</taxon>
    </lineage>
</organism>
<feature type="compositionally biased region" description="Low complexity" evidence="1">
    <location>
        <begin position="272"/>
        <end position="290"/>
    </location>
</feature>
<feature type="compositionally biased region" description="Low complexity" evidence="1">
    <location>
        <begin position="198"/>
        <end position="208"/>
    </location>
</feature>
<proteinExistence type="predicted"/>
<feature type="region of interest" description="Disordered" evidence="1">
    <location>
        <begin position="272"/>
        <end position="341"/>
    </location>
</feature>
<feature type="region of interest" description="Disordered" evidence="1">
    <location>
        <begin position="1"/>
        <end position="67"/>
    </location>
</feature>
<name>A0A8H5BCX0_9AGAR</name>
<feature type="compositionally biased region" description="Polar residues" evidence="1">
    <location>
        <begin position="46"/>
        <end position="55"/>
    </location>
</feature>
<feature type="compositionally biased region" description="Pro residues" evidence="1">
    <location>
        <begin position="187"/>
        <end position="197"/>
    </location>
</feature>
<reference evidence="2 3" key="1">
    <citation type="journal article" date="2020" name="ISME J.">
        <title>Uncovering the hidden diversity of litter-decomposition mechanisms in mushroom-forming fungi.</title>
        <authorList>
            <person name="Floudas D."/>
            <person name="Bentzer J."/>
            <person name="Ahren D."/>
            <person name="Johansson T."/>
            <person name="Persson P."/>
            <person name="Tunlid A."/>
        </authorList>
    </citation>
    <scope>NUCLEOTIDE SEQUENCE [LARGE SCALE GENOMIC DNA]</scope>
    <source>
        <strain evidence="2 3">CBS 101986</strain>
    </source>
</reference>
<feature type="region of interest" description="Disordered" evidence="1">
    <location>
        <begin position="96"/>
        <end position="208"/>
    </location>
</feature>
<dbReference type="EMBL" id="JAACJJ010000028">
    <property type="protein sequence ID" value="KAF5321035.1"/>
    <property type="molecule type" value="Genomic_DNA"/>
</dbReference>
<gene>
    <name evidence="2" type="ORF">D9619_000859</name>
</gene>
<feature type="compositionally biased region" description="Polar residues" evidence="1">
    <location>
        <begin position="154"/>
        <end position="176"/>
    </location>
</feature>
<feature type="compositionally biased region" description="Polar residues" evidence="1">
    <location>
        <begin position="23"/>
        <end position="38"/>
    </location>
</feature>
<feature type="compositionally biased region" description="Polar residues" evidence="1">
    <location>
        <begin position="306"/>
        <end position="318"/>
    </location>
</feature>
<feature type="compositionally biased region" description="Basic and acidic residues" evidence="1">
    <location>
        <begin position="143"/>
        <end position="153"/>
    </location>
</feature>
<feature type="region of interest" description="Disordered" evidence="1">
    <location>
        <begin position="407"/>
        <end position="433"/>
    </location>
</feature>
<feature type="region of interest" description="Disordered" evidence="1">
    <location>
        <begin position="508"/>
        <end position="553"/>
    </location>
</feature>